<protein>
    <submittedName>
        <fullName evidence="3">GMC oxidoreductase</fullName>
    </submittedName>
</protein>
<evidence type="ECO:0000259" key="2">
    <source>
        <dbReference type="Pfam" id="PF05199"/>
    </source>
</evidence>
<dbReference type="SUPFAM" id="SSF51905">
    <property type="entry name" value="FAD/NAD(P)-binding domain"/>
    <property type="match status" value="1"/>
</dbReference>
<dbReference type="EMBL" id="FUXU01000039">
    <property type="protein sequence ID" value="SKA58241.1"/>
    <property type="molecule type" value="Genomic_DNA"/>
</dbReference>
<proteinExistence type="inferred from homology"/>
<dbReference type="GO" id="GO:0016614">
    <property type="term" value="F:oxidoreductase activity, acting on CH-OH group of donors"/>
    <property type="evidence" value="ECO:0007669"/>
    <property type="project" value="InterPro"/>
</dbReference>
<dbReference type="Gene3D" id="3.30.560.10">
    <property type="entry name" value="Glucose Oxidase, domain 3"/>
    <property type="match status" value="1"/>
</dbReference>
<dbReference type="InterPro" id="IPR012132">
    <property type="entry name" value="GMC_OxRdtase"/>
</dbReference>
<dbReference type="InterPro" id="IPR007867">
    <property type="entry name" value="GMC_OxRtase_C"/>
</dbReference>
<sequence length="133" mass="14502">MTPFRDGEIQPGESVQSDDAIDTWVKANVESAYHPSCTCKMGADSDPMAVLDSQLRVRGIENLRIVDSSIFPTITNGNLNGPTIMVAERAADMILGNAMLPNANVSVWLDPNWETQQRLNANVSDKARENAAK</sequence>
<reference evidence="4" key="1">
    <citation type="submission" date="2017-02" db="EMBL/GenBank/DDBJ databases">
        <authorList>
            <person name="Varghese N."/>
            <person name="Submissions S."/>
        </authorList>
    </citation>
    <scope>NUCLEOTIDE SEQUENCE [LARGE SCALE GENOMIC DNA]</scope>
    <source>
        <strain evidence="4">DSM 22720</strain>
    </source>
</reference>
<dbReference type="PANTHER" id="PTHR11552">
    <property type="entry name" value="GLUCOSE-METHANOL-CHOLINE GMC OXIDOREDUCTASE"/>
    <property type="match status" value="1"/>
</dbReference>
<evidence type="ECO:0000313" key="4">
    <source>
        <dbReference type="Proteomes" id="UP000190162"/>
    </source>
</evidence>
<gene>
    <name evidence="3" type="ORF">SAMN02745132_02903</name>
</gene>
<accession>A0A1T4V0S6</accession>
<dbReference type="InterPro" id="IPR036188">
    <property type="entry name" value="FAD/NAD-bd_sf"/>
</dbReference>
<dbReference type="Pfam" id="PF05199">
    <property type="entry name" value="GMC_oxred_C"/>
    <property type="match status" value="1"/>
</dbReference>
<evidence type="ECO:0000256" key="1">
    <source>
        <dbReference type="ARBA" id="ARBA00010790"/>
    </source>
</evidence>
<dbReference type="PANTHER" id="PTHR11552:SF147">
    <property type="entry name" value="CHOLINE DEHYDROGENASE, MITOCHONDRIAL"/>
    <property type="match status" value="1"/>
</dbReference>
<evidence type="ECO:0000313" key="3">
    <source>
        <dbReference type="EMBL" id="SKA58241.1"/>
    </source>
</evidence>
<dbReference type="Gene3D" id="3.50.50.60">
    <property type="entry name" value="FAD/NAD(P)-binding domain"/>
    <property type="match status" value="1"/>
</dbReference>
<comment type="similarity">
    <text evidence="1">Belongs to the GMC oxidoreductase family.</text>
</comment>
<name>A0A1T4V0S6_9GAMM</name>
<organism evidence="3 4">
    <name type="scientific">Enterovibrio nigricans DSM 22720</name>
    <dbReference type="NCBI Taxonomy" id="1121868"/>
    <lineage>
        <taxon>Bacteria</taxon>
        <taxon>Pseudomonadati</taxon>
        <taxon>Pseudomonadota</taxon>
        <taxon>Gammaproteobacteria</taxon>
        <taxon>Vibrionales</taxon>
        <taxon>Vibrionaceae</taxon>
        <taxon>Enterovibrio</taxon>
    </lineage>
</organism>
<dbReference type="SUPFAM" id="SSF54373">
    <property type="entry name" value="FAD-linked reductases, C-terminal domain"/>
    <property type="match status" value="1"/>
</dbReference>
<feature type="domain" description="Glucose-methanol-choline oxidoreductase C-terminal" evidence="2">
    <location>
        <begin position="9"/>
        <end position="87"/>
    </location>
</feature>
<dbReference type="Proteomes" id="UP000190162">
    <property type="component" value="Unassembled WGS sequence"/>
</dbReference>
<dbReference type="AlphaFoldDB" id="A0A1T4V0S6"/>
<keyword evidence="4" id="KW-1185">Reference proteome</keyword>
<dbReference type="GO" id="GO:0050660">
    <property type="term" value="F:flavin adenine dinucleotide binding"/>
    <property type="evidence" value="ECO:0007669"/>
    <property type="project" value="InterPro"/>
</dbReference>